<dbReference type="SMART" id="SM00116">
    <property type="entry name" value="CBS"/>
    <property type="match status" value="2"/>
</dbReference>
<accession>A0A1Y3PR94</accession>
<name>A0A1Y3PR94_9BACI</name>
<evidence type="ECO:0000259" key="9">
    <source>
        <dbReference type="PROSITE" id="PS50045"/>
    </source>
</evidence>
<keyword evidence="6" id="KW-0804">Transcription</keyword>
<dbReference type="Pfam" id="PF02954">
    <property type="entry name" value="HTH_8"/>
    <property type="match status" value="1"/>
</dbReference>
<dbReference type="Pfam" id="PF13188">
    <property type="entry name" value="PAS_8"/>
    <property type="match status" value="1"/>
</dbReference>
<feature type="domain" description="CBS" evidence="11">
    <location>
        <begin position="7"/>
        <end position="65"/>
    </location>
</feature>
<dbReference type="PANTHER" id="PTHR32071">
    <property type="entry name" value="TRANSCRIPTIONAL REGULATORY PROTEIN"/>
    <property type="match status" value="1"/>
</dbReference>
<dbReference type="InterPro" id="IPR035965">
    <property type="entry name" value="PAS-like_dom_sf"/>
</dbReference>
<reference evidence="13" key="1">
    <citation type="submission" date="2016-06" db="EMBL/GenBank/DDBJ databases">
        <authorList>
            <person name="Nascimento L."/>
            <person name="Pereira R.V."/>
            <person name="Martins L.F."/>
            <person name="Quaggio R.B."/>
            <person name="Silva A.M."/>
            <person name="Setubal J.C."/>
        </authorList>
    </citation>
    <scope>NUCLEOTIDE SEQUENCE [LARGE SCALE GENOMIC DNA]</scope>
</reference>
<dbReference type="Gene3D" id="3.40.50.300">
    <property type="entry name" value="P-loop containing nucleotide triphosphate hydrolases"/>
    <property type="match status" value="1"/>
</dbReference>
<dbReference type="Gene3D" id="3.30.450.20">
    <property type="entry name" value="PAS domain"/>
    <property type="match status" value="2"/>
</dbReference>
<dbReference type="PROSITE" id="PS50045">
    <property type="entry name" value="SIGMA54_INTERACT_4"/>
    <property type="match status" value="1"/>
</dbReference>
<dbReference type="Gene3D" id="1.10.10.60">
    <property type="entry name" value="Homeodomain-like"/>
    <property type="match status" value="1"/>
</dbReference>
<evidence type="ECO:0000256" key="5">
    <source>
        <dbReference type="ARBA" id="ARBA00023159"/>
    </source>
</evidence>
<feature type="domain" description="PAS" evidence="10">
    <location>
        <begin position="128"/>
        <end position="173"/>
    </location>
</feature>
<evidence type="ECO:0000256" key="3">
    <source>
        <dbReference type="ARBA" id="ARBA00023015"/>
    </source>
</evidence>
<dbReference type="PANTHER" id="PTHR32071:SF57">
    <property type="entry name" value="C4-DICARBOXYLATE TRANSPORT TRANSCRIPTIONAL REGULATORY PROTEIN DCTD"/>
    <property type="match status" value="1"/>
</dbReference>
<evidence type="ECO:0000259" key="10">
    <source>
        <dbReference type="PROSITE" id="PS50112"/>
    </source>
</evidence>
<evidence type="ECO:0000256" key="8">
    <source>
        <dbReference type="SAM" id="MobiDB-lite"/>
    </source>
</evidence>
<evidence type="ECO:0000256" key="6">
    <source>
        <dbReference type="ARBA" id="ARBA00023163"/>
    </source>
</evidence>
<dbReference type="InterPro" id="IPR003593">
    <property type="entry name" value="AAA+_ATPase"/>
</dbReference>
<feature type="region of interest" description="Disordered" evidence="8">
    <location>
        <begin position="631"/>
        <end position="663"/>
    </location>
</feature>
<dbReference type="InterPro" id="IPR013767">
    <property type="entry name" value="PAS_fold"/>
</dbReference>
<dbReference type="InterPro" id="IPR058031">
    <property type="entry name" value="AAA_lid_NorR"/>
</dbReference>
<dbReference type="InterPro" id="IPR002078">
    <property type="entry name" value="Sigma_54_int"/>
</dbReference>
<dbReference type="CDD" id="cd00130">
    <property type="entry name" value="PAS"/>
    <property type="match status" value="2"/>
</dbReference>
<dbReference type="GO" id="GO:0043565">
    <property type="term" value="F:sequence-specific DNA binding"/>
    <property type="evidence" value="ECO:0007669"/>
    <property type="project" value="InterPro"/>
</dbReference>
<dbReference type="InterPro" id="IPR025662">
    <property type="entry name" value="Sigma_54_int_dom_ATP-bd_1"/>
</dbReference>
<evidence type="ECO:0000256" key="2">
    <source>
        <dbReference type="ARBA" id="ARBA00022840"/>
    </source>
</evidence>
<dbReference type="InterPro" id="IPR046342">
    <property type="entry name" value="CBS_dom_sf"/>
</dbReference>
<dbReference type="SUPFAM" id="SSF52540">
    <property type="entry name" value="P-loop containing nucleoside triphosphate hydrolases"/>
    <property type="match status" value="1"/>
</dbReference>
<gene>
    <name evidence="12" type="ORF">BAA01_15470</name>
</gene>
<dbReference type="FunFam" id="3.40.50.300:FF:000006">
    <property type="entry name" value="DNA-binding transcriptional regulator NtrC"/>
    <property type="match status" value="1"/>
</dbReference>
<keyword evidence="4" id="KW-0238">DNA-binding</keyword>
<protein>
    <recommendedName>
        <fullName evidence="14">Sigma-54-dependent Fis family transcriptional regulator</fullName>
    </recommendedName>
</protein>
<evidence type="ECO:0008006" key="14">
    <source>
        <dbReference type="Google" id="ProtNLM"/>
    </source>
</evidence>
<dbReference type="PROSITE" id="PS51371">
    <property type="entry name" value="CBS"/>
    <property type="match status" value="2"/>
</dbReference>
<keyword evidence="2" id="KW-0067">ATP-binding</keyword>
<dbReference type="PROSITE" id="PS50112">
    <property type="entry name" value="PAS"/>
    <property type="match status" value="2"/>
</dbReference>
<dbReference type="SUPFAM" id="SSF55785">
    <property type="entry name" value="PYP-like sensor domain (PAS domain)"/>
    <property type="match status" value="2"/>
</dbReference>
<dbReference type="Gene3D" id="1.10.8.60">
    <property type="match status" value="1"/>
</dbReference>
<proteinExistence type="predicted"/>
<dbReference type="Pfam" id="PF25601">
    <property type="entry name" value="AAA_lid_14"/>
    <property type="match status" value="1"/>
</dbReference>
<dbReference type="InterPro" id="IPR009057">
    <property type="entry name" value="Homeodomain-like_sf"/>
</dbReference>
<dbReference type="SMART" id="SM00382">
    <property type="entry name" value="AAA"/>
    <property type="match status" value="1"/>
</dbReference>
<dbReference type="GO" id="GO:0005524">
    <property type="term" value="F:ATP binding"/>
    <property type="evidence" value="ECO:0007669"/>
    <property type="project" value="UniProtKB-KW"/>
</dbReference>
<dbReference type="EMBL" id="LZRT01000085">
    <property type="protein sequence ID" value="OUM86829.1"/>
    <property type="molecule type" value="Genomic_DNA"/>
</dbReference>
<dbReference type="InterPro" id="IPR002197">
    <property type="entry name" value="HTH_Fis"/>
</dbReference>
<evidence type="ECO:0000259" key="11">
    <source>
        <dbReference type="PROSITE" id="PS51371"/>
    </source>
</evidence>
<dbReference type="InterPro" id="IPR027417">
    <property type="entry name" value="P-loop_NTPase"/>
</dbReference>
<dbReference type="Pfam" id="PF00989">
    <property type="entry name" value="PAS"/>
    <property type="match status" value="1"/>
</dbReference>
<evidence type="ECO:0000313" key="12">
    <source>
        <dbReference type="EMBL" id="OUM86829.1"/>
    </source>
</evidence>
<keyword evidence="1" id="KW-0547">Nucleotide-binding</keyword>
<dbReference type="PRINTS" id="PR01590">
    <property type="entry name" value="HTHFIS"/>
</dbReference>
<feature type="domain" description="Sigma-54 factor interaction" evidence="9">
    <location>
        <begin position="386"/>
        <end position="615"/>
    </location>
</feature>
<dbReference type="Pfam" id="PF00571">
    <property type="entry name" value="CBS"/>
    <property type="match status" value="2"/>
</dbReference>
<evidence type="ECO:0000256" key="4">
    <source>
        <dbReference type="ARBA" id="ARBA00023125"/>
    </source>
</evidence>
<sequence>MKTKDFLSANFISITPRHTMRDCLKAFLKHRSDVACVVNSEGKLEGIVTKYTIYRSLLSGAPIDSPVTPAIRKQVVSFSQETTIERAREILTENNVAHGVVLDEQQRAVGVLGKADIIRGFLNKTELLLTRHSMLVEHLQDAVLSVDLEHKVITYNQAAESLFGIPREEVIGNWLGAILPELNADFSLTIEQGEVRESKKILLKNATVIGSFIPLREWGNITGAMAVLKDITSFEQVAKELETTKKLERTLQSALGLSYDGVLITDEQGIVTMVNAAFLELYGLEYEAVVGRPAAVIAPELPVQQVLAAKERIEGEIRDIAGKKCVITLHPIVQSGRSEGVIAKLIFHRLDQWKDVFRRLEQLESELTYYRGELNRITKENAFDRIVSQNGQMNSVKKEAYLAAKGFSTILICGESGTGKELFAEAIHEASGRTGKFIKVNCAAIPSELLEAEFFGYVEGAFTGARKGGKPGKFELADRGTLFLDEIGDMPPALQAKLLRVLQEQEFERIGDTKTRAVDVRIVAATNQNLRQLVKEGKFREDLYYRINVIQITIPPLRERLDDIPLLCEHFIKKLNQKMNKKVIGITPETLQLLQAHSWPGNVRELENVLERAMHLGSGSWIEPRHLPQELHSPSFSRSSKKEKRTEEMIQSPGLPKPASFEPLQPSIQHTINHRDLLAHVEKQAILQALEQAGGNRSLAAQKLGISRTALYQKLKKYKIQGEVRFHSG</sequence>
<evidence type="ECO:0000256" key="1">
    <source>
        <dbReference type="ARBA" id="ARBA00022741"/>
    </source>
</evidence>
<keyword evidence="5" id="KW-0010">Activator</keyword>
<dbReference type="PROSITE" id="PS00688">
    <property type="entry name" value="SIGMA54_INTERACT_3"/>
    <property type="match status" value="1"/>
</dbReference>
<dbReference type="CDD" id="cd02205">
    <property type="entry name" value="CBS_pair_SF"/>
    <property type="match status" value="1"/>
</dbReference>
<evidence type="ECO:0000256" key="7">
    <source>
        <dbReference type="PROSITE-ProRule" id="PRU00703"/>
    </source>
</evidence>
<dbReference type="GO" id="GO:0006355">
    <property type="term" value="P:regulation of DNA-templated transcription"/>
    <property type="evidence" value="ECO:0007669"/>
    <property type="project" value="InterPro"/>
</dbReference>
<dbReference type="SMART" id="SM00091">
    <property type="entry name" value="PAS"/>
    <property type="match status" value="2"/>
</dbReference>
<dbReference type="SUPFAM" id="SSF54631">
    <property type="entry name" value="CBS-domain pair"/>
    <property type="match status" value="1"/>
</dbReference>
<feature type="domain" description="CBS" evidence="11">
    <location>
        <begin position="71"/>
        <end position="127"/>
    </location>
</feature>
<dbReference type="SUPFAM" id="SSF46689">
    <property type="entry name" value="Homeodomain-like"/>
    <property type="match status" value="1"/>
</dbReference>
<organism evidence="12 13">
    <name type="scientific">Bacillus thermozeamaize</name>
    <dbReference type="NCBI Taxonomy" id="230954"/>
    <lineage>
        <taxon>Bacteria</taxon>
        <taxon>Bacillati</taxon>
        <taxon>Bacillota</taxon>
        <taxon>Bacilli</taxon>
        <taxon>Bacillales</taxon>
        <taxon>Bacillaceae</taxon>
        <taxon>Bacillus</taxon>
    </lineage>
</organism>
<dbReference type="Proteomes" id="UP000196475">
    <property type="component" value="Unassembled WGS sequence"/>
</dbReference>
<dbReference type="InterPro" id="IPR025944">
    <property type="entry name" value="Sigma_54_int_dom_CS"/>
</dbReference>
<feature type="domain" description="PAS" evidence="10">
    <location>
        <begin position="247"/>
        <end position="300"/>
    </location>
</feature>
<dbReference type="PROSITE" id="PS00675">
    <property type="entry name" value="SIGMA54_INTERACT_1"/>
    <property type="match status" value="1"/>
</dbReference>
<dbReference type="InterPro" id="IPR000644">
    <property type="entry name" value="CBS_dom"/>
</dbReference>
<keyword evidence="7" id="KW-0129">CBS domain</keyword>
<dbReference type="CDD" id="cd00009">
    <property type="entry name" value="AAA"/>
    <property type="match status" value="1"/>
</dbReference>
<evidence type="ECO:0000313" key="13">
    <source>
        <dbReference type="Proteomes" id="UP000196475"/>
    </source>
</evidence>
<dbReference type="NCBIfam" id="TIGR00229">
    <property type="entry name" value="sensory_box"/>
    <property type="match status" value="2"/>
</dbReference>
<comment type="caution">
    <text evidence="12">The sequence shown here is derived from an EMBL/GenBank/DDBJ whole genome shotgun (WGS) entry which is preliminary data.</text>
</comment>
<dbReference type="FunFam" id="1.10.8.60:FF:000014">
    <property type="entry name" value="DNA-binding transcriptional regulator NtrC"/>
    <property type="match status" value="1"/>
</dbReference>
<dbReference type="AlphaFoldDB" id="A0A1Y3PR94"/>
<dbReference type="Gene3D" id="3.10.580.10">
    <property type="entry name" value="CBS-domain"/>
    <property type="match status" value="1"/>
</dbReference>
<keyword evidence="3" id="KW-0805">Transcription regulation</keyword>
<dbReference type="Pfam" id="PF00158">
    <property type="entry name" value="Sigma54_activat"/>
    <property type="match status" value="1"/>
</dbReference>
<dbReference type="InterPro" id="IPR000014">
    <property type="entry name" value="PAS"/>
</dbReference>